<protein>
    <submittedName>
        <fullName evidence="1">Molybdate transport system regulatory protein</fullName>
    </submittedName>
</protein>
<proteinExistence type="predicted"/>
<dbReference type="Gene3D" id="1.10.10.10">
    <property type="entry name" value="Winged helix-like DNA-binding domain superfamily/Winged helix DNA-binding domain"/>
    <property type="match status" value="1"/>
</dbReference>
<evidence type="ECO:0000313" key="1">
    <source>
        <dbReference type="EMBL" id="MDQ0504958.1"/>
    </source>
</evidence>
<dbReference type="InterPro" id="IPR036390">
    <property type="entry name" value="WH_DNA-bd_sf"/>
</dbReference>
<sequence>MVAQVGIGRQDREIGGHGVGPPSPRFHVMERAALAPSRRGEPVTQDESSRLFLRVDFPDGRRLGPGKIMLLEAIREHRSILSAAKAIGMSYRRAWLLVDELDHMFEQKVILTFPGRRGAGTEVTAFGERLIALYRAMERQAAKATRASLGELTQALAEENVRRPDEGSDPLNVKAG</sequence>
<dbReference type="SUPFAM" id="SSF46785">
    <property type="entry name" value="Winged helix' DNA-binding domain"/>
    <property type="match status" value="1"/>
</dbReference>
<dbReference type="InterPro" id="IPR051815">
    <property type="entry name" value="Molybdate_resp_trans_reg"/>
</dbReference>
<comment type="caution">
    <text evidence="1">The sequence shown here is derived from an EMBL/GenBank/DDBJ whole genome shotgun (WGS) entry which is preliminary data.</text>
</comment>
<accession>A0ABU0LCZ3</accession>
<organism evidence="1 2">
    <name type="scientific">Xanthobacter agilis</name>
    <dbReference type="NCBI Taxonomy" id="47492"/>
    <lineage>
        <taxon>Bacteria</taxon>
        <taxon>Pseudomonadati</taxon>
        <taxon>Pseudomonadota</taxon>
        <taxon>Alphaproteobacteria</taxon>
        <taxon>Hyphomicrobiales</taxon>
        <taxon>Xanthobacteraceae</taxon>
        <taxon>Xanthobacter</taxon>
    </lineage>
</organism>
<dbReference type="InterPro" id="IPR036388">
    <property type="entry name" value="WH-like_DNA-bd_sf"/>
</dbReference>
<dbReference type="PANTHER" id="PTHR30432:SF1">
    <property type="entry name" value="DNA-BINDING TRANSCRIPTIONAL DUAL REGULATOR MODE"/>
    <property type="match status" value="1"/>
</dbReference>
<dbReference type="Proteomes" id="UP001241747">
    <property type="component" value="Unassembled WGS sequence"/>
</dbReference>
<keyword evidence="2" id="KW-1185">Reference proteome</keyword>
<dbReference type="EMBL" id="JAUSVY010000003">
    <property type="protein sequence ID" value="MDQ0504958.1"/>
    <property type="molecule type" value="Genomic_DNA"/>
</dbReference>
<evidence type="ECO:0000313" key="2">
    <source>
        <dbReference type="Proteomes" id="UP001241747"/>
    </source>
</evidence>
<dbReference type="PANTHER" id="PTHR30432">
    <property type="entry name" value="TRANSCRIPTIONAL REGULATOR MODE"/>
    <property type="match status" value="1"/>
</dbReference>
<reference evidence="1 2" key="1">
    <citation type="submission" date="2023-07" db="EMBL/GenBank/DDBJ databases">
        <title>Genomic Encyclopedia of Type Strains, Phase IV (KMG-IV): sequencing the most valuable type-strain genomes for metagenomic binning, comparative biology and taxonomic classification.</title>
        <authorList>
            <person name="Goeker M."/>
        </authorList>
    </citation>
    <scope>NUCLEOTIDE SEQUENCE [LARGE SCALE GENOMIC DNA]</scope>
    <source>
        <strain evidence="1 2">DSM 3770</strain>
    </source>
</reference>
<name>A0ABU0LCZ3_XANAG</name>
<dbReference type="RefSeq" id="WP_307500053.1">
    <property type="nucleotide sequence ID" value="NZ_JAUSVY010000003.1"/>
</dbReference>
<gene>
    <name evidence="1" type="ORF">QOZ94_001740</name>
</gene>